<dbReference type="InParanoid" id="A0A1Y2E966"/>
<dbReference type="RefSeq" id="XP_040718029.1">
    <property type="nucleotide sequence ID" value="XM_040863575.1"/>
</dbReference>
<dbReference type="GeneID" id="63779787"/>
<dbReference type="AlphaFoldDB" id="A0A1Y2E966"/>
<name>A0A1Y2E966_9PEZI</name>
<evidence type="ECO:0000313" key="2">
    <source>
        <dbReference type="EMBL" id="ORY67405.1"/>
    </source>
</evidence>
<proteinExistence type="predicted"/>
<reference evidence="2 3" key="1">
    <citation type="submission" date="2016-07" db="EMBL/GenBank/DDBJ databases">
        <title>Pervasive Adenine N6-methylation of Active Genes in Fungi.</title>
        <authorList>
            <consortium name="DOE Joint Genome Institute"/>
            <person name="Mondo S.J."/>
            <person name="Dannebaum R.O."/>
            <person name="Kuo R.C."/>
            <person name="Labutti K."/>
            <person name="Haridas S."/>
            <person name="Kuo A."/>
            <person name="Salamov A."/>
            <person name="Ahrendt S.R."/>
            <person name="Lipzen A."/>
            <person name="Sullivan W."/>
            <person name="Andreopoulos W.B."/>
            <person name="Clum A."/>
            <person name="Lindquist E."/>
            <person name="Daum C."/>
            <person name="Ramamoorthy G.K."/>
            <person name="Gryganskyi A."/>
            <person name="Culley D."/>
            <person name="Magnuson J.K."/>
            <person name="James T.Y."/>
            <person name="O'Malley M.A."/>
            <person name="Stajich J.E."/>
            <person name="Spatafora J.W."/>
            <person name="Visel A."/>
            <person name="Grigoriev I.V."/>
        </authorList>
    </citation>
    <scope>NUCLEOTIDE SEQUENCE [LARGE SCALE GENOMIC DNA]</scope>
    <source>
        <strain evidence="2 3">CBS 129021</strain>
    </source>
</reference>
<sequence length="148" mass="15981">MKYIGLGLLSMVMSLLVSTALAGDFANEIAREFNMGLLPRQAMQVNLQTFTGALGGPTAPMITKSQDFNRPFQVDDDTFPDFQSAAQRSCDSQKNACAEVSNNEGGNFEVADCEKQNEDCKSSASSATVTSFFSVFSQGTDFDIICDN</sequence>
<organism evidence="2 3">
    <name type="scientific">Pseudomassariella vexata</name>
    <dbReference type="NCBI Taxonomy" id="1141098"/>
    <lineage>
        <taxon>Eukaryota</taxon>
        <taxon>Fungi</taxon>
        <taxon>Dikarya</taxon>
        <taxon>Ascomycota</taxon>
        <taxon>Pezizomycotina</taxon>
        <taxon>Sordariomycetes</taxon>
        <taxon>Xylariomycetidae</taxon>
        <taxon>Amphisphaeriales</taxon>
        <taxon>Pseudomassariaceae</taxon>
        <taxon>Pseudomassariella</taxon>
    </lineage>
</organism>
<feature type="chain" id="PRO_5011988230" evidence="1">
    <location>
        <begin position="23"/>
        <end position="148"/>
    </location>
</feature>
<dbReference type="STRING" id="1141098.A0A1Y2E966"/>
<dbReference type="OrthoDB" id="2507450at2759"/>
<evidence type="ECO:0000313" key="3">
    <source>
        <dbReference type="Proteomes" id="UP000193689"/>
    </source>
</evidence>
<evidence type="ECO:0000256" key="1">
    <source>
        <dbReference type="SAM" id="SignalP"/>
    </source>
</evidence>
<comment type="caution">
    <text evidence="2">The sequence shown here is derived from an EMBL/GenBank/DDBJ whole genome shotgun (WGS) entry which is preliminary data.</text>
</comment>
<gene>
    <name evidence="2" type="ORF">BCR38DRAFT_483022</name>
</gene>
<dbReference type="Proteomes" id="UP000193689">
    <property type="component" value="Unassembled WGS sequence"/>
</dbReference>
<keyword evidence="3" id="KW-1185">Reference proteome</keyword>
<feature type="signal peptide" evidence="1">
    <location>
        <begin position="1"/>
        <end position="22"/>
    </location>
</feature>
<keyword evidence="1" id="KW-0732">Signal</keyword>
<dbReference type="EMBL" id="MCFJ01000004">
    <property type="protein sequence ID" value="ORY67405.1"/>
    <property type="molecule type" value="Genomic_DNA"/>
</dbReference>
<accession>A0A1Y2E966</accession>
<protein>
    <submittedName>
        <fullName evidence="2">Uncharacterized protein</fullName>
    </submittedName>
</protein>